<dbReference type="Proteomes" id="UP000254260">
    <property type="component" value="Unassembled WGS sequence"/>
</dbReference>
<proteinExistence type="predicted"/>
<protein>
    <recommendedName>
        <fullName evidence="3">Phage tail protein</fullName>
    </recommendedName>
</protein>
<evidence type="ECO:0008006" key="3">
    <source>
        <dbReference type="Google" id="ProtNLM"/>
    </source>
</evidence>
<evidence type="ECO:0000313" key="1">
    <source>
        <dbReference type="EMBL" id="SUE95811.1"/>
    </source>
</evidence>
<evidence type="ECO:0000313" key="2">
    <source>
        <dbReference type="Proteomes" id="UP000254260"/>
    </source>
</evidence>
<reference evidence="1 2" key="1">
    <citation type="submission" date="2018-06" db="EMBL/GenBank/DDBJ databases">
        <authorList>
            <consortium name="Pathogen Informatics"/>
            <person name="Doyle S."/>
        </authorList>
    </citation>
    <scope>NUCLEOTIDE SEQUENCE [LARGE SCALE GENOMIC DNA]</scope>
    <source>
        <strain evidence="1 2">NCTC10899</strain>
    </source>
</reference>
<name>A0A379PLG3_ECTME</name>
<dbReference type="RefSeq" id="WP_147285431.1">
    <property type="nucleotide sequence ID" value="NZ_UGUU01000002.1"/>
</dbReference>
<sequence length="280" mass="27399">MTLPSSGTISMSQVNVELDKGSTALISLNDADVRQLANVPSGQISLSSLYGKTNVQEVIFDNSGAAWGTPKAWNLYNIFVYLGITLTSPNVRVILRNISIGCDNTSTPALETGTGWPAGTNLEVILENATVWGYNGAGGAGGYKRSGYPGGAGGPAMRITGSISGGSITVDLRTGSYVRGGGGGGGGGSGGSRFIVQDGTYYYTGGAGGRGAGYLGGNTAGATSSYAGTGGTGGTYGAAGAAGAADDYAGGAGGAGGPALVNSSLATLIGWSGKYAGTLS</sequence>
<organism evidence="1 2">
    <name type="scientific">Ectopseudomonas mendocina</name>
    <name type="common">Pseudomonas mendocina</name>
    <dbReference type="NCBI Taxonomy" id="300"/>
    <lineage>
        <taxon>Bacteria</taxon>
        <taxon>Pseudomonadati</taxon>
        <taxon>Pseudomonadota</taxon>
        <taxon>Gammaproteobacteria</taxon>
        <taxon>Pseudomonadales</taxon>
        <taxon>Pseudomonadaceae</taxon>
        <taxon>Ectopseudomonas</taxon>
    </lineage>
</organism>
<dbReference type="EMBL" id="UGUU01000002">
    <property type="protein sequence ID" value="SUE95811.1"/>
    <property type="molecule type" value="Genomic_DNA"/>
</dbReference>
<accession>A0A379PLG3</accession>
<dbReference type="AlphaFoldDB" id="A0A379PLG3"/>
<gene>
    <name evidence="1" type="ORF">NCTC10899_05052</name>
</gene>